<dbReference type="EMBL" id="VTEQ01000005">
    <property type="protein sequence ID" value="TYS52437.1"/>
    <property type="molecule type" value="Genomic_DNA"/>
</dbReference>
<feature type="coiled-coil region" evidence="2">
    <location>
        <begin position="98"/>
        <end position="132"/>
    </location>
</feature>
<evidence type="ECO:0000313" key="6">
    <source>
        <dbReference type="Proteomes" id="UP000322997"/>
    </source>
</evidence>
<evidence type="ECO:0000313" key="5">
    <source>
        <dbReference type="EMBL" id="TYS52437.1"/>
    </source>
</evidence>
<evidence type="ECO:0000256" key="1">
    <source>
        <dbReference type="ARBA" id="ARBA00022448"/>
    </source>
</evidence>
<dbReference type="GO" id="GO:0015679">
    <property type="term" value="P:plasma membrane copper ion transport"/>
    <property type="evidence" value="ECO:0007669"/>
    <property type="project" value="TreeGrafter"/>
</dbReference>
<dbReference type="AlphaFoldDB" id="A0A5D4RMF9"/>
<dbReference type="InterPro" id="IPR058639">
    <property type="entry name" value="BSH_YknX-like"/>
</dbReference>
<proteinExistence type="predicted"/>
<feature type="coiled-coil region" evidence="2">
    <location>
        <begin position="163"/>
        <end position="190"/>
    </location>
</feature>
<dbReference type="GO" id="GO:0060003">
    <property type="term" value="P:copper ion export"/>
    <property type="evidence" value="ECO:0007669"/>
    <property type="project" value="TreeGrafter"/>
</dbReference>
<evidence type="ECO:0000256" key="2">
    <source>
        <dbReference type="SAM" id="Coils"/>
    </source>
</evidence>
<evidence type="ECO:0000259" key="4">
    <source>
        <dbReference type="Pfam" id="PF25984"/>
    </source>
</evidence>
<dbReference type="Proteomes" id="UP000322997">
    <property type="component" value="Unassembled WGS sequence"/>
</dbReference>
<keyword evidence="2" id="KW-0175">Coiled coil</keyword>
<feature type="domain" description="YknX-like barrel-sandwich hybrid" evidence="4">
    <location>
        <begin position="65"/>
        <end position="212"/>
    </location>
</feature>
<keyword evidence="1" id="KW-0813">Transport</keyword>
<dbReference type="InterPro" id="IPR058627">
    <property type="entry name" value="MdtA-like_C"/>
</dbReference>
<dbReference type="Pfam" id="PF25984">
    <property type="entry name" value="BSH_YknX"/>
    <property type="match status" value="1"/>
</dbReference>
<dbReference type="PANTHER" id="PTHR30097:SF4">
    <property type="entry name" value="SLR6042 PROTEIN"/>
    <property type="match status" value="1"/>
</dbReference>
<organism evidence="5 6">
    <name type="scientific">Rossellomorea marisflavi</name>
    <dbReference type="NCBI Taxonomy" id="189381"/>
    <lineage>
        <taxon>Bacteria</taxon>
        <taxon>Bacillati</taxon>
        <taxon>Bacillota</taxon>
        <taxon>Bacilli</taxon>
        <taxon>Bacillales</taxon>
        <taxon>Bacillaceae</taxon>
        <taxon>Rossellomorea</taxon>
    </lineage>
</organism>
<sequence length="408" mass="46428">MMKKLIRYSIVTVSLVFVGVNTYLIEKADSRVDREVRINHWELSRQETLRDMLYKPGVVIPEEDQYLYFNDESATFKKFLIKEGEQVKSGTPLYEYEVTDQYQQRDVLKSEVEKLEEDASNIKDAISELSKLVTSLPSPSSDEKDAPIEAGALQSEYDIKREMVSKQLEAEQLESQIKSLEKQIAAIDSYETTLTVESSVSGTVKSLSHEIQNPLVTIASDSTVVTTDLTEQEVDEVEENLNVRVKHDGKKSLDGVITKVDRLPKADPHLKTESLYPAEVQVQEAKWRPGQHVSLSIIMEEAKDVVTVPVSAIEKVDDQAYLWMMMKNGTVKKRKIETGLEVDGRQAITSGVKAGEMYVEEPEEITALKDQTRFITALDWRRLKIRDFKTLDRADVYTNLMLGILERK</sequence>
<dbReference type="Pfam" id="PF25967">
    <property type="entry name" value="RND-MFP_C"/>
    <property type="match status" value="1"/>
</dbReference>
<protein>
    <submittedName>
        <fullName evidence="5">HlyD family efflux transporter periplasmic adaptor subunit</fullName>
    </submittedName>
</protein>
<dbReference type="InterPro" id="IPR051909">
    <property type="entry name" value="MFP_Cation_Efflux"/>
</dbReference>
<reference evidence="5 6" key="1">
    <citation type="submission" date="2019-08" db="EMBL/GenBank/DDBJ databases">
        <title>Bacillus genomes from the desert of Cuatro Cienegas, Coahuila.</title>
        <authorList>
            <person name="Olmedo-Alvarez G."/>
        </authorList>
    </citation>
    <scope>NUCLEOTIDE SEQUENCE [LARGE SCALE GENOMIC DNA]</scope>
    <source>
        <strain evidence="5 6">CH108_3D</strain>
    </source>
</reference>
<name>A0A5D4RMF9_9BACI</name>
<dbReference type="PANTHER" id="PTHR30097">
    <property type="entry name" value="CATION EFFLUX SYSTEM PROTEIN CUSB"/>
    <property type="match status" value="1"/>
</dbReference>
<accession>A0A5D4RMF9</accession>
<dbReference type="Gene3D" id="2.40.420.20">
    <property type="match status" value="1"/>
</dbReference>
<comment type="caution">
    <text evidence="5">The sequence shown here is derived from an EMBL/GenBank/DDBJ whole genome shotgun (WGS) entry which is preliminary data.</text>
</comment>
<dbReference type="RefSeq" id="WP_148985710.1">
    <property type="nucleotide sequence ID" value="NZ_JAWQGA010000001.1"/>
</dbReference>
<gene>
    <name evidence="5" type="ORF">FZC83_16530</name>
</gene>
<evidence type="ECO:0000259" key="3">
    <source>
        <dbReference type="Pfam" id="PF25967"/>
    </source>
</evidence>
<feature type="domain" description="Multidrug resistance protein MdtA-like C-terminal permuted SH3" evidence="3">
    <location>
        <begin position="304"/>
        <end position="357"/>
    </location>
</feature>
<dbReference type="GO" id="GO:0030313">
    <property type="term" value="C:cell envelope"/>
    <property type="evidence" value="ECO:0007669"/>
    <property type="project" value="TreeGrafter"/>
</dbReference>